<dbReference type="AlphaFoldDB" id="A0A194XDR5"/>
<name>A0A194XDR5_MOLSC</name>
<feature type="region of interest" description="Disordered" evidence="1">
    <location>
        <begin position="1"/>
        <end position="66"/>
    </location>
</feature>
<sequence length="180" mass="18738">MLEASEASEDVMLEATEANEEVTDGASDVTDEAWDSIEESAEETTDSIEDKAEVGAADSLDSMEGRTVMGDTTGVLLNDSVGIPSEGPTAAVPVERAAGVVRAEIEGTSVVEAVTMTVVRMGRTAEYESRASAITAAARCSKPDSMAETPVAVAVMAAYSLERLDSRAAKLICAFVYMSG</sequence>
<evidence type="ECO:0000313" key="3">
    <source>
        <dbReference type="Proteomes" id="UP000070700"/>
    </source>
</evidence>
<proteinExistence type="predicted"/>
<dbReference type="RefSeq" id="XP_018072649.1">
    <property type="nucleotide sequence ID" value="XM_018214836.1"/>
</dbReference>
<protein>
    <submittedName>
        <fullName evidence="2">Uncharacterized protein</fullName>
    </submittedName>
</protein>
<keyword evidence="3" id="KW-1185">Reference proteome</keyword>
<feature type="compositionally biased region" description="Acidic residues" evidence="1">
    <location>
        <begin position="1"/>
        <end position="47"/>
    </location>
</feature>
<reference evidence="2 3" key="1">
    <citation type="submission" date="2015-10" db="EMBL/GenBank/DDBJ databases">
        <title>Full genome of DAOMC 229536 Phialocephala scopiformis, a fungal endophyte of spruce producing the potent anti-insectan compound rugulosin.</title>
        <authorList>
            <consortium name="DOE Joint Genome Institute"/>
            <person name="Walker A.K."/>
            <person name="Frasz S.L."/>
            <person name="Seifert K.A."/>
            <person name="Miller J.D."/>
            <person name="Mondo S.J."/>
            <person name="Labutti K."/>
            <person name="Lipzen A."/>
            <person name="Dockter R."/>
            <person name="Kennedy M."/>
            <person name="Grigoriev I.V."/>
            <person name="Spatafora J.W."/>
        </authorList>
    </citation>
    <scope>NUCLEOTIDE SEQUENCE [LARGE SCALE GENOMIC DNA]</scope>
    <source>
        <strain evidence="2 3">CBS 120377</strain>
    </source>
</reference>
<gene>
    <name evidence="2" type="ORF">LY89DRAFT_684216</name>
</gene>
<organism evidence="2 3">
    <name type="scientific">Mollisia scopiformis</name>
    <name type="common">Conifer needle endophyte fungus</name>
    <name type="synonym">Phialocephala scopiformis</name>
    <dbReference type="NCBI Taxonomy" id="149040"/>
    <lineage>
        <taxon>Eukaryota</taxon>
        <taxon>Fungi</taxon>
        <taxon>Dikarya</taxon>
        <taxon>Ascomycota</taxon>
        <taxon>Pezizomycotina</taxon>
        <taxon>Leotiomycetes</taxon>
        <taxon>Helotiales</taxon>
        <taxon>Mollisiaceae</taxon>
        <taxon>Mollisia</taxon>
    </lineage>
</organism>
<dbReference type="InParanoid" id="A0A194XDR5"/>
<accession>A0A194XDR5</accession>
<evidence type="ECO:0000313" key="2">
    <source>
        <dbReference type="EMBL" id="KUJ18294.1"/>
    </source>
</evidence>
<dbReference type="EMBL" id="KQ947413">
    <property type="protein sequence ID" value="KUJ18294.1"/>
    <property type="molecule type" value="Genomic_DNA"/>
</dbReference>
<dbReference type="KEGG" id="psco:LY89DRAFT_684216"/>
<dbReference type="GeneID" id="28824562"/>
<evidence type="ECO:0000256" key="1">
    <source>
        <dbReference type="SAM" id="MobiDB-lite"/>
    </source>
</evidence>
<dbReference type="Proteomes" id="UP000070700">
    <property type="component" value="Unassembled WGS sequence"/>
</dbReference>